<name>A0A5C4N1X5_9ACTN</name>
<dbReference type="AlphaFoldDB" id="A0A5C4N1X5"/>
<evidence type="ECO:0000313" key="3">
    <source>
        <dbReference type="EMBL" id="TNC52125.1"/>
    </source>
</evidence>
<dbReference type="InterPro" id="IPR041485">
    <property type="entry name" value="TetR_C_36"/>
</dbReference>
<comment type="caution">
    <text evidence="3">The sequence shown here is derived from an EMBL/GenBank/DDBJ whole genome shotgun (WGS) entry which is preliminary data.</text>
</comment>
<gene>
    <name evidence="3" type="ORF">FHE65_00675</name>
    <name evidence="2" type="ORF">FHE65_01255</name>
</gene>
<dbReference type="InterPro" id="IPR036271">
    <property type="entry name" value="Tet_transcr_reg_TetR-rel_C_sf"/>
</dbReference>
<reference evidence="3 4" key="1">
    <citation type="submission" date="2019-05" db="EMBL/GenBank/DDBJ databases">
        <title>Mumia sp. nov., isolated from the intestinal contents of plateau pika (Ochotona curzoniae) in the Qinghai-Tibet plateau of China.</title>
        <authorList>
            <person name="Tian Z."/>
        </authorList>
    </citation>
    <scope>NUCLEOTIDE SEQUENCE [LARGE SCALE GENOMIC DNA]</scope>
    <source>
        <strain evidence="4">527</strain>
        <strain evidence="3">Z527</strain>
    </source>
</reference>
<dbReference type="Proteomes" id="UP000306740">
    <property type="component" value="Unassembled WGS sequence"/>
</dbReference>
<dbReference type="SUPFAM" id="SSF46689">
    <property type="entry name" value="Homeodomain-like"/>
    <property type="match status" value="1"/>
</dbReference>
<protein>
    <submittedName>
        <fullName evidence="3">TetR/AcrR family transcriptional regulator</fullName>
    </submittedName>
</protein>
<dbReference type="InterPro" id="IPR009057">
    <property type="entry name" value="Homeodomain-like_sf"/>
</dbReference>
<evidence type="ECO:0000313" key="2">
    <source>
        <dbReference type="EMBL" id="TNC51763.1"/>
    </source>
</evidence>
<feature type="domain" description="QsdR TetR regulatory C-terminal" evidence="1">
    <location>
        <begin position="79"/>
        <end position="188"/>
    </location>
</feature>
<organism evidence="3 4">
    <name type="scientific">Mumia zhuanghuii</name>
    <dbReference type="NCBI Taxonomy" id="2585211"/>
    <lineage>
        <taxon>Bacteria</taxon>
        <taxon>Bacillati</taxon>
        <taxon>Actinomycetota</taxon>
        <taxon>Actinomycetes</taxon>
        <taxon>Propionibacteriales</taxon>
        <taxon>Nocardioidaceae</taxon>
        <taxon>Mumia</taxon>
    </lineage>
</organism>
<accession>A0A5C4N1X5</accession>
<evidence type="ECO:0000259" key="1">
    <source>
        <dbReference type="Pfam" id="PF18598"/>
    </source>
</evidence>
<dbReference type="Gene3D" id="1.10.357.10">
    <property type="entry name" value="Tetracycline Repressor, domain 2"/>
    <property type="match status" value="1"/>
</dbReference>
<dbReference type="Pfam" id="PF18598">
    <property type="entry name" value="TetR_C_36"/>
    <property type="match status" value="1"/>
</dbReference>
<dbReference type="OrthoDB" id="158903at2"/>
<dbReference type="EMBL" id="VDFR01000004">
    <property type="protein sequence ID" value="TNC52125.1"/>
    <property type="molecule type" value="Genomic_DNA"/>
</dbReference>
<proteinExistence type="predicted"/>
<sequence>MSARVLTPGDAMVAARRWFLEGRAVDMQRLAEELAVGRATLYRVVGSRERLLGDVIVSFARPTIAASLVRARERGLVPGVERLVGAARIMNRAVIEFEPLRKFVAAEPETAFRVLFMPTAGVHLRIVAAWQQVLARARVRGDLHPEADVERLAYLFVRIGESVIHADLLAGREPDLDLAADLQRSLLTSPD</sequence>
<evidence type="ECO:0000313" key="4">
    <source>
        <dbReference type="Proteomes" id="UP000306740"/>
    </source>
</evidence>
<dbReference type="SUPFAM" id="SSF48498">
    <property type="entry name" value="Tetracyclin repressor-like, C-terminal domain"/>
    <property type="match status" value="1"/>
</dbReference>
<dbReference type="RefSeq" id="WP_139104975.1">
    <property type="nucleotide sequence ID" value="NZ_VDFR01000004.1"/>
</dbReference>
<dbReference type="EMBL" id="VDFR01000005">
    <property type="protein sequence ID" value="TNC51763.1"/>
    <property type="molecule type" value="Genomic_DNA"/>
</dbReference>